<protein>
    <submittedName>
        <fullName evidence="1">Uncharacterized protein</fullName>
    </submittedName>
</protein>
<dbReference type="EMBL" id="JACOPV010000015">
    <property type="protein sequence ID" value="MBM5460249.1"/>
    <property type="molecule type" value="Genomic_DNA"/>
</dbReference>
<evidence type="ECO:0000313" key="1">
    <source>
        <dbReference type="EMBL" id="MBM5460249.1"/>
    </source>
</evidence>
<gene>
    <name evidence="1" type="ORF">H8F21_22045</name>
</gene>
<comment type="caution">
    <text evidence="1">The sequence shown here is derived from an EMBL/GenBank/DDBJ whole genome shotgun (WGS) entry which is preliminary data.</text>
</comment>
<name>A0ABS2C5C5_9PSED</name>
<keyword evidence="2" id="KW-1185">Reference proteome</keyword>
<sequence length="465" mass="52350">MNNNDKAMVTPEMLRAAQIKSELGIYVTANWAGAYDVMTELYQVMHEAQPAAQHQGEPVALPERKNHVHQGLSHTDAKADGWNACLDEIAKLGPLYTHADPGEVEQLRSNLRQWLDVDADRLEVMGRMCAKLAVQETLLRKVIENEEGFTFDHDLMKNIKAALSTSAEPIVPEQAQLMEVDLNKIHGSVTCQPEGGVPFTVKSGPMENPIDGGENWSLTITGDLLGCRIVSEDVEPESDMARRIDFSWGGGITVEGLLPEGTTFKIHGPSRDASAPVERDELPPFAQKVLKKLRRTQACFEDSQGTDIGRDWLDVLVRLGLMNRVQRSPALWEISDAGDALLEARDALERKPSLERAFNEWVDKCQWARKDAVANELGMHLADVIKQRFDRMRAICVHLQDDLTARDEELDNLRMDAGRYRWLRDKSQSIHPFYLSVPIWFSGIRFRKENVDESIDSSMTEDVQP</sequence>
<evidence type="ECO:0000313" key="2">
    <source>
        <dbReference type="Proteomes" id="UP000745663"/>
    </source>
</evidence>
<dbReference type="Proteomes" id="UP000745663">
    <property type="component" value="Unassembled WGS sequence"/>
</dbReference>
<dbReference type="RefSeq" id="WP_203585308.1">
    <property type="nucleotide sequence ID" value="NZ_JACOPV010000015.1"/>
</dbReference>
<organism evidence="1 2">
    <name type="scientific">Pseudomonas arcuscaelestis</name>
    <dbReference type="NCBI Taxonomy" id="2710591"/>
    <lineage>
        <taxon>Bacteria</taxon>
        <taxon>Pseudomonadati</taxon>
        <taxon>Pseudomonadota</taxon>
        <taxon>Gammaproteobacteria</taxon>
        <taxon>Pseudomonadales</taxon>
        <taxon>Pseudomonadaceae</taxon>
        <taxon>Pseudomonas</taxon>
    </lineage>
</organism>
<proteinExistence type="predicted"/>
<reference evidence="1 2" key="1">
    <citation type="submission" date="2020-08" db="EMBL/GenBank/DDBJ databases">
        <title>Description of novel Pseudomonas species.</title>
        <authorList>
            <person name="Duman M."/>
            <person name="Mulet M."/>
            <person name="Altun S."/>
            <person name="Saticioglu I.B."/>
            <person name="Lalucat J."/>
            <person name="Garcia-Valdes E."/>
        </authorList>
    </citation>
    <scope>NUCLEOTIDE SEQUENCE [LARGE SCALE GENOMIC DNA]</scope>
    <source>
        <strain evidence="1 2">P66</strain>
    </source>
</reference>
<accession>A0ABS2C5C5</accession>